<reference evidence="7" key="2">
    <citation type="submission" date="2020-04" db="EMBL/GenBank/DDBJ databases">
        <authorList>
            <consortium name="NCBI Genome Project"/>
        </authorList>
    </citation>
    <scope>NUCLEOTIDE SEQUENCE</scope>
    <source>
        <strain evidence="7">CBS 781.70</strain>
    </source>
</reference>
<dbReference type="InterPro" id="IPR051229">
    <property type="entry name" value="ALYREF_mRNA_export"/>
</dbReference>
<dbReference type="SUPFAM" id="SSF54928">
    <property type="entry name" value="RNA-binding domain, RBD"/>
    <property type="match status" value="1"/>
</dbReference>
<dbReference type="Pfam" id="PF13865">
    <property type="entry name" value="FoP_duplication"/>
    <property type="match status" value="1"/>
</dbReference>
<dbReference type="AlphaFoldDB" id="A0A6G1GFU7"/>
<dbReference type="InterPro" id="IPR025715">
    <property type="entry name" value="FoP_C"/>
</dbReference>
<feature type="region of interest" description="Disordered" evidence="3">
    <location>
        <begin position="125"/>
        <end position="239"/>
    </location>
</feature>
<dbReference type="InterPro" id="IPR012677">
    <property type="entry name" value="Nucleotide-bd_a/b_plait_sf"/>
</dbReference>
<evidence type="ECO:0000313" key="6">
    <source>
        <dbReference type="Proteomes" id="UP000504638"/>
    </source>
</evidence>
<evidence type="ECO:0000259" key="4">
    <source>
        <dbReference type="PROSITE" id="PS50102"/>
    </source>
</evidence>
<dbReference type="InterPro" id="IPR000504">
    <property type="entry name" value="RRM_dom"/>
</dbReference>
<evidence type="ECO:0000256" key="3">
    <source>
        <dbReference type="SAM" id="MobiDB-lite"/>
    </source>
</evidence>
<dbReference type="InterPro" id="IPR035979">
    <property type="entry name" value="RBD_domain_sf"/>
</dbReference>
<reference evidence="7" key="3">
    <citation type="submission" date="2025-04" db="UniProtKB">
        <authorList>
            <consortium name="RefSeq"/>
        </authorList>
    </citation>
    <scope>IDENTIFICATION</scope>
    <source>
        <strain evidence="7">CBS 781.70</strain>
    </source>
</reference>
<keyword evidence="6" id="KW-1185">Reference proteome</keyword>
<feature type="domain" description="RRM" evidence="4">
    <location>
        <begin position="54"/>
        <end position="131"/>
    </location>
</feature>
<dbReference type="GeneID" id="54419260"/>
<dbReference type="PANTHER" id="PTHR19965:SF82">
    <property type="entry name" value="THO COMPLEX SUBUNIT 4"/>
    <property type="match status" value="1"/>
</dbReference>
<dbReference type="SMART" id="SM00360">
    <property type="entry name" value="RRM"/>
    <property type="match status" value="1"/>
</dbReference>
<dbReference type="GO" id="GO:0003729">
    <property type="term" value="F:mRNA binding"/>
    <property type="evidence" value="ECO:0007669"/>
    <property type="project" value="TreeGrafter"/>
</dbReference>
<reference evidence="5 7" key="1">
    <citation type="submission" date="2020-01" db="EMBL/GenBank/DDBJ databases">
        <authorList>
            <consortium name="DOE Joint Genome Institute"/>
            <person name="Haridas S."/>
            <person name="Albert R."/>
            <person name="Binder M."/>
            <person name="Bloem J."/>
            <person name="Labutti K."/>
            <person name="Salamov A."/>
            <person name="Andreopoulos B."/>
            <person name="Baker S.E."/>
            <person name="Barry K."/>
            <person name="Bills G."/>
            <person name="Bluhm B.H."/>
            <person name="Cannon C."/>
            <person name="Castanera R."/>
            <person name="Culley D.E."/>
            <person name="Daum C."/>
            <person name="Ezra D."/>
            <person name="Gonzalez J.B."/>
            <person name="Henrissat B."/>
            <person name="Kuo A."/>
            <person name="Liang C."/>
            <person name="Lipzen A."/>
            <person name="Lutzoni F."/>
            <person name="Magnuson J."/>
            <person name="Mondo S."/>
            <person name="Nolan M."/>
            <person name="Ohm R."/>
            <person name="Pangilinan J."/>
            <person name="Park H.-J."/>
            <person name="Ramirez L."/>
            <person name="Alfaro M."/>
            <person name="Sun H."/>
            <person name="Tritt A."/>
            <person name="Yoshinaga Y."/>
            <person name="Zwiers L.-H."/>
            <person name="Turgeon B.G."/>
            <person name="Goodwin S.B."/>
            <person name="Spatafora J.W."/>
            <person name="Crous P.W."/>
            <person name="Grigoriev I.V."/>
        </authorList>
    </citation>
    <scope>NUCLEOTIDE SEQUENCE</scope>
    <source>
        <strain evidence="5 7">CBS 781.70</strain>
    </source>
</reference>
<evidence type="ECO:0000256" key="2">
    <source>
        <dbReference type="PROSITE-ProRule" id="PRU00176"/>
    </source>
</evidence>
<sequence>MTGSTIDMKTTTTVRGFPEIFLSLLTHSAQPATRTSRGSRIDRYAPEEDNTQTAKVRVENLHYELGEDDLRELFTRIAPLRSLQLIYDRGDRSTGVAFVTYQDVDGARAAIRQFDGANAKGQPIRLSLVPQGPSKPTKKDLFDRMEKPSKSLFDRVERDARSISPDQDRLRRSDTTKPPPDHIDRYVPGQNGGGRGRDPAPRGGGGRGRRPGARREVNRQSGRDDTGRPAVQGRPRKTMEELDAEMADYWGPKEQAAAMATRQGSTTGRSAPADDDVDMIL</sequence>
<feature type="compositionally biased region" description="Basic and acidic residues" evidence="3">
    <location>
        <begin position="213"/>
        <end position="227"/>
    </location>
</feature>
<dbReference type="EMBL" id="ML975150">
    <property type="protein sequence ID" value="KAF1816730.1"/>
    <property type="molecule type" value="Genomic_DNA"/>
</dbReference>
<protein>
    <submittedName>
        <fullName evidence="5 7">RNA-binding domain-containing protein</fullName>
    </submittedName>
</protein>
<dbReference type="PANTHER" id="PTHR19965">
    <property type="entry name" value="RNA AND EXPORT FACTOR BINDING PROTEIN"/>
    <property type="match status" value="1"/>
</dbReference>
<gene>
    <name evidence="5 7" type="ORF">P152DRAFT_454964</name>
</gene>
<dbReference type="RefSeq" id="XP_033538361.1">
    <property type="nucleotide sequence ID" value="XM_033678690.1"/>
</dbReference>
<name>A0A6G1GFU7_9PEZI</name>
<feature type="region of interest" description="Disordered" evidence="3">
    <location>
        <begin position="256"/>
        <end position="281"/>
    </location>
</feature>
<dbReference type="OrthoDB" id="5382468at2759"/>
<dbReference type="Proteomes" id="UP000504638">
    <property type="component" value="Unplaced"/>
</dbReference>
<proteinExistence type="predicted"/>
<evidence type="ECO:0000313" key="5">
    <source>
        <dbReference type="EMBL" id="KAF1816730.1"/>
    </source>
</evidence>
<keyword evidence="1 2" id="KW-0694">RNA-binding</keyword>
<dbReference type="Pfam" id="PF00076">
    <property type="entry name" value="RRM_1"/>
    <property type="match status" value="1"/>
</dbReference>
<accession>A0A6G1GFU7</accession>
<evidence type="ECO:0000313" key="7">
    <source>
        <dbReference type="RefSeq" id="XP_033538361.1"/>
    </source>
</evidence>
<evidence type="ECO:0000256" key="1">
    <source>
        <dbReference type="ARBA" id="ARBA00022884"/>
    </source>
</evidence>
<dbReference type="Gene3D" id="3.30.70.330">
    <property type="match status" value="1"/>
</dbReference>
<feature type="compositionally biased region" description="Basic and acidic residues" evidence="3">
    <location>
        <begin position="137"/>
        <end position="185"/>
    </location>
</feature>
<organism evidence="5">
    <name type="scientific">Eremomyces bilateralis CBS 781.70</name>
    <dbReference type="NCBI Taxonomy" id="1392243"/>
    <lineage>
        <taxon>Eukaryota</taxon>
        <taxon>Fungi</taxon>
        <taxon>Dikarya</taxon>
        <taxon>Ascomycota</taxon>
        <taxon>Pezizomycotina</taxon>
        <taxon>Dothideomycetes</taxon>
        <taxon>Dothideomycetes incertae sedis</taxon>
        <taxon>Eremomycetales</taxon>
        <taxon>Eremomycetaceae</taxon>
        <taxon>Eremomyces</taxon>
    </lineage>
</organism>
<dbReference type="CDD" id="cd12418">
    <property type="entry name" value="RRM_Aly_REF_like"/>
    <property type="match status" value="1"/>
</dbReference>
<dbReference type="GO" id="GO:0005634">
    <property type="term" value="C:nucleus"/>
    <property type="evidence" value="ECO:0007669"/>
    <property type="project" value="TreeGrafter"/>
</dbReference>
<dbReference type="PROSITE" id="PS50102">
    <property type="entry name" value="RRM"/>
    <property type="match status" value="1"/>
</dbReference>